<dbReference type="PROSITE" id="PS51257">
    <property type="entry name" value="PROKAR_LIPOPROTEIN"/>
    <property type="match status" value="1"/>
</dbReference>
<gene>
    <name evidence="2" type="ORF">OXH55_04825</name>
</gene>
<dbReference type="Proteomes" id="UP001079657">
    <property type="component" value="Unassembled WGS sequence"/>
</dbReference>
<dbReference type="RefSeq" id="WP_268048395.1">
    <property type="nucleotide sequence ID" value="NZ_JAPQES010000001.1"/>
</dbReference>
<comment type="caution">
    <text evidence="2">The sequence shown here is derived from an EMBL/GenBank/DDBJ whole genome shotgun (WGS) entry which is preliminary data.</text>
</comment>
<dbReference type="EMBL" id="JAPQES010000001">
    <property type="protein sequence ID" value="MCY6369948.1"/>
    <property type="molecule type" value="Genomic_DNA"/>
</dbReference>
<proteinExistence type="predicted"/>
<dbReference type="Gene3D" id="3.10.450.50">
    <property type="match status" value="2"/>
</dbReference>
<protein>
    <recommendedName>
        <fullName evidence="4">SnoaL-like domain-containing protein</fullName>
    </recommendedName>
</protein>
<feature type="chain" id="PRO_5045642891" description="SnoaL-like domain-containing protein" evidence="1">
    <location>
        <begin position="20"/>
        <end position="299"/>
    </location>
</feature>
<sequence>MKSKLITLVTILAVGLSIAGCSAKNDVKQETKQQTKQETKQETKVTQLSNKEKVVALLKSIETGAAEPVGYINPNKYIQHNLSTEDGLAGFGKTLQALPKGSAKVNTVRSFEDGNYVVAHTEYNFFGPKAGFDIFRFEDGKIVEHWDNLQKIAGPNPSGHTMFDGATEMKDLDKTEANKELVKNFVQDVLMGKKPEKLAEYFDGDNYIQHNPNIADNLSGLGAGLKAMADNGIEMKYDKIHMTLGQGNFVLAVSEGSFAGKHTSYYDLFRVENNKIAEHWDVVENILVESERKNENGKY</sequence>
<dbReference type="InterPro" id="IPR032710">
    <property type="entry name" value="NTF2-like_dom_sf"/>
</dbReference>
<evidence type="ECO:0000313" key="2">
    <source>
        <dbReference type="EMBL" id="MCY6369948.1"/>
    </source>
</evidence>
<organism evidence="2 3">
    <name type="scientific">Clostridium ganghwense</name>
    <dbReference type="NCBI Taxonomy" id="312089"/>
    <lineage>
        <taxon>Bacteria</taxon>
        <taxon>Bacillati</taxon>
        <taxon>Bacillota</taxon>
        <taxon>Clostridia</taxon>
        <taxon>Eubacteriales</taxon>
        <taxon>Clostridiaceae</taxon>
        <taxon>Clostridium</taxon>
    </lineage>
</organism>
<keyword evidence="1" id="KW-0732">Signal</keyword>
<dbReference type="SUPFAM" id="SSF54427">
    <property type="entry name" value="NTF2-like"/>
    <property type="match status" value="2"/>
</dbReference>
<reference evidence="2" key="1">
    <citation type="submission" date="2022-12" db="EMBL/GenBank/DDBJ databases">
        <authorList>
            <person name="Wang J."/>
        </authorList>
    </citation>
    <scope>NUCLEOTIDE SEQUENCE</scope>
    <source>
        <strain evidence="2">HY-42-06</strain>
    </source>
</reference>
<keyword evidence="3" id="KW-1185">Reference proteome</keyword>
<evidence type="ECO:0000256" key="1">
    <source>
        <dbReference type="SAM" id="SignalP"/>
    </source>
</evidence>
<evidence type="ECO:0000313" key="3">
    <source>
        <dbReference type="Proteomes" id="UP001079657"/>
    </source>
</evidence>
<name>A0ABT4CLZ2_9CLOT</name>
<accession>A0ABT4CLZ2</accession>
<feature type="signal peptide" evidence="1">
    <location>
        <begin position="1"/>
        <end position="19"/>
    </location>
</feature>
<evidence type="ECO:0008006" key="4">
    <source>
        <dbReference type="Google" id="ProtNLM"/>
    </source>
</evidence>